<evidence type="ECO:0000313" key="2">
    <source>
        <dbReference type="EMBL" id="RKR75097.1"/>
    </source>
</evidence>
<dbReference type="EMBL" id="RBKS01000001">
    <property type="protein sequence ID" value="RKR75097.1"/>
    <property type="molecule type" value="Genomic_DNA"/>
</dbReference>
<dbReference type="RefSeq" id="WP_121369931.1">
    <property type="nucleotide sequence ID" value="NZ_RBKS01000001.1"/>
</dbReference>
<reference evidence="2 3" key="1">
    <citation type="submission" date="2018-10" db="EMBL/GenBank/DDBJ databases">
        <title>Sequencing the genomes of 1000 actinobacteria strains.</title>
        <authorList>
            <person name="Klenk H.-P."/>
        </authorList>
    </citation>
    <scope>NUCLEOTIDE SEQUENCE [LARGE SCALE GENOMIC DNA]</scope>
    <source>
        <strain evidence="2 3">DSM 17894</strain>
    </source>
</reference>
<dbReference type="GO" id="GO:0016747">
    <property type="term" value="F:acyltransferase activity, transferring groups other than amino-acyl groups"/>
    <property type="evidence" value="ECO:0007669"/>
    <property type="project" value="InterPro"/>
</dbReference>
<keyword evidence="2" id="KW-0808">Transferase</keyword>
<gene>
    <name evidence="2" type="ORF">C8E83_2234</name>
</gene>
<accession>A0A495IGH4</accession>
<dbReference type="InterPro" id="IPR016181">
    <property type="entry name" value="Acyl_CoA_acyltransferase"/>
</dbReference>
<organism evidence="2 3">
    <name type="scientific">Frondihabitans australicus</name>
    <dbReference type="NCBI Taxonomy" id="386892"/>
    <lineage>
        <taxon>Bacteria</taxon>
        <taxon>Bacillati</taxon>
        <taxon>Actinomycetota</taxon>
        <taxon>Actinomycetes</taxon>
        <taxon>Micrococcales</taxon>
        <taxon>Microbacteriaceae</taxon>
        <taxon>Frondihabitans</taxon>
    </lineage>
</organism>
<dbReference type="Pfam" id="PF00583">
    <property type="entry name" value="Acetyltransf_1"/>
    <property type="match status" value="1"/>
</dbReference>
<evidence type="ECO:0000313" key="3">
    <source>
        <dbReference type="Proteomes" id="UP000280008"/>
    </source>
</evidence>
<dbReference type="InterPro" id="IPR000182">
    <property type="entry name" value="GNAT_dom"/>
</dbReference>
<protein>
    <submittedName>
        <fullName evidence="2">Acetyltransferase (GNAT) family protein</fullName>
    </submittedName>
</protein>
<dbReference type="OrthoDB" id="3381976at2"/>
<dbReference type="SUPFAM" id="SSF55729">
    <property type="entry name" value="Acyl-CoA N-acyltransferases (Nat)"/>
    <property type="match status" value="1"/>
</dbReference>
<feature type="domain" description="N-acetyltransferase" evidence="1">
    <location>
        <begin position="3"/>
        <end position="163"/>
    </location>
</feature>
<evidence type="ECO:0000259" key="1">
    <source>
        <dbReference type="PROSITE" id="PS51186"/>
    </source>
</evidence>
<name>A0A495IGH4_9MICO</name>
<comment type="caution">
    <text evidence="2">The sequence shown here is derived from an EMBL/GenBank/DDBJ whole genome shotgun (WGS) entry which is preliminary data.</text>
</comment>
<proteinExistence type="predicted"/>
<dbReference type="Gene3D" id="3.40.630.30">
    <property type="match status" value="1"/>
</dbReference>
<dbReference type="PROSITE" id="PS51186">
    <property type="entry name" value="GNAT"/>
    <property type="match status" value="1"/>
</dbReference>
<dbReference type="Proteomes" id="UP000280008">
    <property type="component" value="Unassembled WGS sequence"/>
</dbReference>
<sequence length="163" mass="18069">MTVSLKPMDPATFEQWKVVNRAEYVESRMKAGESREAAQDNANRSFERYFPNGVPGPDQVVFDVVDTPDDAADGPSEGEVVGVLWIGVSDAANRAWYVYDIEMHESQRGRGLGRQTMLLAEAEARARGAQSLGLNVFGFNTVARHLYESLGYEPTAIQMKKPL</sequence>
<keyword evidence="3" id="KW-1185">Reference proteome</keyword>
<dbReference type="CDD" id="cd04301">
    <property type="entry name" value="NAT_SF"/>
    <property type="match status" value="1"/>
</dbReference>
<dbReference type="AlphaFoldDB" id="A0A495IGH4"/>